<reference evidence="1 2" key="1">
    <citation type="journal article" date="2016" name="Nat. Commun.">
        <title>Thousands of microbial genomes shed light on interconnected biogeochemical processes in an aquifer system.</title>
        <authorList>
            <person name="Anantharaman K."/>
            <person name="Brown C.T."/>
            <person name="Hug L.A."/>
            <person name="Sharon I."/>
            <person name="Castelle C.J."/>
            <person name="Probst A.J."/>
            <person name="Thomas B.C."/>
            <person name="Singh A."/>
            <person name="Wilkins M.J."/>
            <person name="Karaoz U."/>
            <person name="Brodie E.L."/>
            <person name="Williams K.H."/>
            <person name="Hubbard S.S."/>
            <person name="Banfield J.F."/>
        </authorList>
    </citation>
    <scope>NUCLEOTIDE SEQUENCE [LARGE SCALE GENOMIC DNA]</scope>
</reference>
<dbReference type="Proteomes" id="UP000177103">
    <property type="component" value="Unassembled WGS sequence"/>
</dbReference>
<dbReference type="EMBL" id="MHCQ01000043">
    <property type="protein sequence ID" value="OGY23347.1"/>
    <property type="molecule type" value="Genomic_DNA"/>
</dbReference>
<protein>
    <submittedName>
        <fullName evidence="1">Uncharacterized protein</fullName>
    </submittedName>
</protein>
<proteinExistence type="predicted"/>
<gene>
    <name evidence="1" type="ORF">A2Y57_00070</name>
</gene>
<accession>A0A1G1W7M3</accession>
<evidence type="ECO:0000313" key="2">
    <source>
        <dbReference type="Proteomes" id="UP000177103"/>
    </source>
</evidence>
<dbReference type="AlphaFoldDB" id="A0A1G1W7M3"/>
<dbReference type="PANTHER" id="PTHR40084">
    <property type="entry name" value="PHOSPHOHYDROLASE, PHP FAMILY"/>
    <property type="match status" value="1"/>
</dbReference>
<dbReference type="PANTHER" id="PTHR40084:SF1">
    <property type="entry name" value="PHOSPHOTRANSFERASE"/>
    <property type="match status" value="1"/>
</dbReference>
<sequence length="127" mass="14293">MHRVETLAKRNPSFKPKERPPYKMLVPLLEILAEAMSSQVSSEKVKDEYLKLVNSLGSEIAILIKTPAEKIERITPHLKVAEGIERVRSGNIVIEPGFDGVFGKVKIWPESEKFKADQVSQGQIKLL</sequence>
<organism evidence="1 2">
    <name type="scientific">Candidatus Woykebacteria bacterium RBG_13_40_7b</name>
    <dbReference type="NCBI Taxonomy" id="1802594"/>
    <lineage>
        <taxon>Bacteria</taxon>
        <taxon>Candidatus Woykeibacteriota</taxon>
    </lineage>
</organism>
<evidence type="ECO:0000313" key="1">
    <source>
        <dbReference type="EMBL" id="OGY23347.1"/>
    </source>
</evidence>
<comment type="caution">
    <text evidence="1">The sequence shown here is derived from an EMBL/GenBank/DDBJ whole genome shotgun (WGS) entry which is preliminary data.</text>
</comment>
<name>A0A1G1W7M3_9BACT</name>